<comment type="catalytic activity">
    <reaction evidence="12">
        <text>a di-trans,poly-cis-dolichyl beta-D-mannosyl phosphate + L-threonyl-[protein] = 3-O-(alpha-D-mannosyl)-L-threonyl-[protein] + a di-trans,poly-cis-dolichyl phosphate + H(+)</text>
        <dbReference type="Rhea" id="RHEA:53396"/>
        <dbReference type="Rhea" id="RHEA-COMP:11060"/>
        <dbReference type="Rhea" id="RHEA-COMP:13547"/>
        <dbReference type="Rhea" id="RHEA-COMP:19498"/>
        <dbReference type="Rhea" id="RHEA-COMP:19501"/>
        <dbReference type="ChEBI" id="CHEBI:15378"/>
        <dbReference type="ChEBI" id="CHEBI:30013"/>
        <dbReference type="ChEBI" id="CHEBI:57683"/>
        <dbReference type="ChEBI" id="CHEBI:58211"/>
        <dbReference type="ChEBI" id="CHEBI:137323"/>
        <dbReference type="EC" id="2.4.1.109"/>
    </reaction>
</comment>
<dbReference type="AlphaFoldDB" id="A0A7R8WC41"/>
<keyword evidence="11 18" id="KW-0472">Membrane</keyword>
<keyword evidence="5" id="KW-0328">Glycosyltransferase</keyword>
<evidence type="ECO:0000256" key="16">
    <source>
        <dbReference type="ARBA" id="ARBA00073145"/>
    </source>
</evidence>
<evidence type="ECO:0000256" key="11">
    <source>
        <dbReference type="ARBA" id="ARBA00023136"/>
    </source>
</evidence>
<sequence>HRSLHFFRYPDGRGSSHQQQVTCYSFKDVNNWWIVKKPQRNDLVVSEPKEVIKHGDIVQLVHGLSSRALNSHDVAAPMSPALQEVSCYIDYNISMPSQNLWRVEILNRDKVGSDWHAIESQVRLVHVNSTQALLVTGKQLPDWGYNQYEVATDRELQKVDIVWNVEEHRYTKNQAQKDRERELIHQEFIPTHKTHLSFLEKFLELQIKPADERLIGFPPLRCQMLLSSSEGLSQHMYMSQPLEWPFLTRGIAYWVSSTSNAQIHLLGNPAIWSSGVWAVGMYLGVYILYLLRRQRHCFDVNPETWHDFTWTGQFLLAGYLLHWLPYIQLDRVQFIHFYLPALLFKILLIAALLEHLVQLASRERLPKSFSLLSNLLMASLLITWLGAVVYNFVYFLPFSYGITALSPAEIQAREWKESWGFIIHKR</sequence>
<feature type="non-terminal residue" evidence="19">
    <location>
        <position position="1"/>
    </location>
</feature>
<dbReference type="GO" id="GO:0004169">
    <property type="term" value="F:dolichyl-phosphate-mannose-protein mannosyltransferase activity"/>
    <property type="evidence" value="ECO:0007669"/>
    <property type="project" value="UniProtKB-EC"/>
</dbReference>
<comment type="catalytic activity">
    <reaction evidence="13">
        <text>a di-trans,poly-cis-dolichyl beta-D-mannosyl phosphate + L-seryl-[protein] = 3-O-(alpha-D-mannosyl)-L-seryl-[protein] + a di-trans,poly-cis-dolichyl phosphate + H(+)</text>
        <dbReference type="Rhea" id="RHEA:17377"/>
        <dbReference type="Rhea" id="RHEA-COMP:9863"/>
        <dbReference type="Rhea" id="RHEA-COMP:13546"/>
        <dbReference type="Rhea" id="RHEA-COMP:19498"/>
        <dbReference type="Rhea" id="RHEA-COMP:19501"/>
        <dbReference type="ChEBI" id="CHEBI:15378"/>
        <dbReference type="ChEBI" id="CHEBI:29999"/>
        <dbReference type="ChEBI" id="CHEBI:57683"/>
        <dbReference type="ChEBI" id="CHEBI:58211"/>
        <dbReference type="ChEBI" id="CHEBI:137321"/>
        <dbReference type="EC" id="2.4.1.109"/>
    </reaction>
</comment>
<dbReference type="InterPro" id="IPR032421">
    <property type="entry name" value="PMT_4TMC"/>
</dbReference>
<dbReference type="InterPro" id="IPR036300">
    <property type="entry name" value="MIR_dom_sf"/>
</dbReference>
<feature type="transmembrane region" description="Helical" evidence="18">
    <location>
        <begin position="335"/>
        <end position="357"/>
    </location>
</feature>
<keyword evidence="7 18" id="KW-0812">Transmembrane</keyword>
<dbReference type="OrthoDB" id="292747at2759"/>
<evidence type="ECO:0000256" key="5">
    <source>
        <dbReference type="ARBA" id="ARBA00022676"/>
    </source>
</evidence>
<dbReference type="SMART" id="SM00472">
    <property type="entry name" value="MIR"/>
    <property type="match status" value="2"/>
</dbReference>
<gene>
    <name evidence="19" type="ORF">CTOB1V02_LOCUS6763</name>
</gene>
<dbReference type="Pfam" id="PF02815">
    <property type="entry name" value="MIR"/>
    <property type="match status" value="1"/>
</dbReference>
<keyword evidence="6" id="KW-0808">Transferase</keyword>
<organism evidence="19">
    <name type="scientific">Cyprideis torosa</name>
    <dbReference type="NCBI Taxonomy" id="163714"/>
    <lineage>
        <taxon>Eukaryota</taxon>
        <taxon>Metazoa</taxon>
        <taxon>Ecdysozoa</taxon>
        <taxon>Arthropoda</taxon>
        <taxon>Crustacea</taxon>
        <taxon>Oligostraca</taxon>
        <taxon>Ostracoda</taxon>
        <taxon>Podocopa</taxon>
        <taxon>Podocopida</taxon>
        <taxon>Cytherocopina</taxon>
        <taxon>Cytheroidea</taxon>
        <taxon>Cytherideidae</taxon>
        <taxon>Cyprideis</taxon>
    </lineage>
</organism>
<evidence type="ECO:0000256" key="9">
    <source>
        <dbReference type="ARBA" id="ARBA00022824"/>
    </source>
</evidence>
<comment type="similarity">
    <text evidence="3">Belongs to the glycosyltransferase 39 family.</text>
</comment>
<evidence type="ECO:0000256" key="4">
    <source>
        <dbReference type="ARBA" id="ARBA00012839"/>
    </source>
</evidence>
<reference evidence="19" key="1">
    <citation type="submission" date="2020-11" db="EMBL/GenBank/DDBJ databases">
        <authorList>
            <person name="Tran Van P."/>
        </authorList>
    </citation>
    <scope>NUCLEOTIDE SEQUENCE</scope>
</reference>
<evidence type="ECO:0000256" key="18">
    <source>
        <dbReference type="SAM" id="Phobius"/>
    </source>
</evidence>
<dbReference type="CDD" id="cd23281">
    <property type="entry name" value="beta-trefoil_MIR_POMT1"/>
    <property type="match status" value="1"/>
</dbReference>
<dbReference type="GO" id="GO:0005789">
    <property type="term" value="C:endoplasmic reticulum membrane"/>
    <property type="evidence" value="ECO:0007669"/>
    <property type="project" value="UniProtKB-SubCell"/>
</dbReference>
<evidence type="ECO:0000256" key="7">
    <source>
        <dbReference type="ARBA" id="ARBA00022692"/>
    </source>
</evidence>
<feature type="transmembrane region" description="Helical" evidence="18">
    <location>
        <begin position="369"/>
        <end position="393"/>
    </location>
</feature>
<comment type="subcellular location">
    <subcellularLocation>
        <location evidence="1">Endoplasmic reticulum membrane</location>
        <topology evidence="1">Multi-pass membrane protein</topology>
    </subcellularLocation>
</comment>
<evidence type="ECO:0000256" key="1">
    <source>
        <dbReference type="ARBA" id="ARBA00004477"/>
    </source>
</evidence>
<dbReference type="Pfam" id="PF16192">
    <property type="entry name" value="PMT_4TMC"/>
    <property type="match status" value="1"/>
</dbReference>
<evidence type="ECO:0000256" key="10">
    <source>
        <dbReference type="ARBA" id="ARBA00022989"/>
    </source>
</evidence>
<dbReference type="PANTHER" id="PTHR10050">
    <property type="entry name" value="DOLICHYL-PHOSPHATE-MANNOSE--PROTEIN MANNOSYLTRANSFERASE"/>
    <property type="match status" value="1"/>
</dbReference>
<accession>A0A7R8WC41</accession>
<dbReference type="InterPro" id="IPR016093">
    <property type="entry name" value="MIR_motif"/>
</dbReference>
<evidence type="ECO:0000256" key="3">
    <source>
        <dbReference type="ARBA" id="ARBA00007222"/>
    </source>
</evidence>
<keyword evidence="8" id="KW-0677">Repeat</keyword>
<comment type="pathway">
    <text evidence="2">Protein modification; protein glycosylation.</text>
</comment>
<dbReference type="PANTHER" id="PTHR10050:SF51">
    <property type="entry name" value="PROTEIN O-MANNOSYL-TRANSFERASE 1"/>
    <property type="match status" value="1"/>
</dbReference>
<evidence type="ECO:0000256" key="13">
    <source>
        <dbReference type="ARBA" id="ARBA00045102"/>
    </source>
</evidence>
<dbReference type="EC" id="2.4.1.109" evidence="4"/>
<dbReference type="PROSITE" id="PS50919">
    <property type="entry name" value="MIR"/>
    <property type="match status" value="2"/>
</dbReference>
<evidence type="ECO:0000256" key="15">
    <source>
        <dbReference type="ARBA" id="ARBA00061810"/>
    </source>
</evidence>
<keyword evidence="9" id="KW-0256">Endoplasmic reticulum</keyword>
<comment type="subunit">
    <text evidence="15">Interacts with tw/POMT2.</text>
</comment>
<name>A0A7R8WC41_9CRUS</name>
<evidence type="ECO:0000256" key="2">
    <source>
        <dbReference type="ARBA" id="ARBA00004922"/>
    </source>
</evidence>
<keyword evidence="10 18" id="KW-1133">Transmembrane helix</keyword>
<evidence type="ECO:0000256" key="17">
    <source>
        <dbReference type="ARBA" id="ARBA00079036"/>
    </source>
</evidence>
<evidence type="ECO:0000256" key="8">
    <source>
        <dbReference type="ARBA" id="ARBA00022737"/>
    </source>
</evidence>
<dbReference type="InterPro" id="IPR027005">
    <property type="entry name" value="PMT-like"/>
</dbReference>
<dbReference type="SUPFAM" id="SSF82109">
    <property type="entry name" value="MIR domain"/>
    <property type="match status" value="1"/>
</dbReference>
<comment type="function">
    <text evidence="14">Rt/POMT1 and tw/POMT2 function as a protein O-mannosyltransferase in association with each other to generate and maintain normal muscle development.</text>
</comment>
<evidence type="ECO:0000256" key="12">
    <source>
        <dbReference type="ARBA" id="ARBA00045085"/>
    </source>
</evidence>
<evidence type="ECO:0000256" key="14">
    <source>
        <dbReference type="ARBA" id="ARBA00059310"/>
    </source>
</evidence>
<dbReference type="EMBL" id="OB661741">
    <property type="protein sequence ID" value="CAD7228885.1"/>
    <property type="molecule type" value="Genomic_DNA"/>
</dbReference>
<dbReference type="FunFam" id="2.80.10.50:FF:000012">
    <property type="entry name" value="Protein O-mannosyl-transferase 1"/>
    <property type="match status" value="1"/>
</dbReference>
<evidence type="ECO:0000256" key="6">
    <source>
        <dbReference type="ARBA" id="ARBA00022679"/>
    </source>
</evidence>
<dbReference type="Gene3D" id="2.80.10.50">
    <property type="match status" value="1"/>
</dbReference>
<feature type="transmembrane region" description="Helical" evidence="18">
    <location>
        <begin position="270"/>
        <end position="291"/>
    </location>
</feature>
<proteinExistence type="inferred from homology"/>
<dbReference type="UniPathway" id="UPA00378"/>
<evidence type="ECO:0000313" key="19">
    <source>
        <dbReference type="EMBL" id="CAD7228885.1"/>
    </source>
</evidence>
<protein>
    <recommendedName>
        <fullName evidence="16">Protein O-mannosyltransferase 1</fullName>
        <ecNumber evidence="4">2.4.1.109</ecNumber>
    </recommendedName>
    <alternativeName>
        <fullName evidence="17">Protein rotated abdomen</fullName>
    </alternativeName>
</protein>